<protein>
    <recommendedName>
        <fullName evidence="3">CCHC-type domain-containing protein</fullName>
    </recommendedName>
</protein>
<dbReference type="GO" id="GO:0008270">
    <property type="term" value="F:zinc ion binding"/>
    <property type="evidence" value="ECO:0007669"/>
    <property type="project" value="UniProtKB-KW"/>
</dbReference>
<keyword evidence="1" id="KW-0863">Zinc-finger</keyword>
<feature type="compositionally biased region" description="Basic and acidic residues" evidence="2">
    <location>
        <begin position="73"/>
        <end position="106"/>
    </location>
</feature>
<proteinExistence type="predicted"/>
<feature type="region of interest" description="Disordered" evidence="2">
    <location>
        <begin position="73"/>
        <end position="107"/>
    </location>
</feature>
<dbReference type="Pfam" id="PF00098">
    <property type="entry name" value="zf-CCHC"/>
    <property type="match status" value="1"/>
</dbReference>
<evidence type="ECO:0000313" key="5">
    <source>
        <dbReference type="Proteomes" id="UP000265515"/>
    </source>
</evidence>
<dbReference type="InterPro" id="IPR036875">
    <property type="entry name" value="Znf_CCHC_sf"/>
</dbReference>
<dbReference type="InterPro" id="IPR001878">
    <property type="entry name" value="Znf_CCHC"/>
</dbReference>
<dbReference type="Gramene" id="GBG67523">
    <property type="protein sequence ID" value="GBG67523"/>
    <property type="gene ID" value="CBR_g653"/>
</dbReference>
<accession>A0A388KC48</accession>
<evidence type="ECO:0000313" key="4">
    <source>
        <dbReference type="EMBL" id="GBG67523.1"/>
    </source>
</evidence>
<keyword evidence="1" id="KW-0479">Metal-binding</keyword>
<feature type="compositionally biased region" description="Gly residues" evidence="2">
    <location>
        <begin position="1"/>
        <end position="26"/>
    </location>
</feature>
<dbReference type="PROSITE" id="PS50158">
    <property type="entry name" value="ZF_CCHC"/>
    <property type="match status" value="1"/>
</dbReference>
<name>A0A388KC48_CHABU</name>
<feature type="compositionally biased region" description="Basic and acidic residues" evidence="2">
    <location>
        <begin position="202"/>
        <end position="211"/>
    </location>
</feature>
<dbReference type="SUPFAM" id="SSF57756">
    <property type="entry name" value="Retrovirus zinc finger-like domains"/>
    <property type="match status" value="1"/>
</dbReference>
<keyword evidence="1" id="KW-0862">Zinc</keyword>
<feature type="compositionally biased region" description="Basic and acidic residues" evidence="2">
    <location>
        <begin position="230"/>
        <end position="249"/>
    </location>
</feature>
<feature type="region of interest" description="Disordered" evidence="2">
    <location>
        <begin position="1"/>
        <end position="30"/>
    </location>
</feature>
<keyword evidence="5" id="KW-1185">Reference proteome</keyword>
<evidence type="ECO:0000256" key="1">
    <source>
        <dbReference type="PROSITE-ProRule" id="PRU00047"/>
    </source>
</evidence>
<evidence type="ECO:0000256" key="2">
    <source>
        <dbReference type="SAM" id="MobiDB-lite"/>
    </source>
</evidence>
<dbReference type="EMBL" id="BFEA01000088">
    <property type="protein sequence ID" value="GBG67523.1"/>
    <property type="molecule type" value="Genomic_DNA"/>
</dbReference>
<comment type="caution">
    <text evidence="4">The sequence shown here is derived from an EMBL/GenBank/DDBJ whole genome shotgun (WGS) entry which is preliminary data.</text>
</comment>
<gene>
    <name evidence="4" type="ORF">CBR_g653</name>
</gene>
<reference evidence="4 5" key="1">
    <citation type="journal article" date="2018" name="Cell">
        <title>The Chara Genome: Secondary Complexity and Implications for Plant Terrestrialization.</title>
        <authorList>
            <person name="Nishiyama T."/>
            <person name="Sakayama H."/>
            <person name="Vries J.D."/>
            <person name="Buschmann H."/>
            <person name="Saint-Marcoux D."/>
            <person name="Ullrich K.K."/>
            <person name="Haas F.B."/>
            <person name="Vanderstraeten L."/>
            <person name="Becker D."/>
            <person name="Lang D."/>
            <person name="Vosolsobe S."/>
            <person name="Rombauts S."/>
            <person name="Wilhelmsson P.K.I."/>
            <person name="Janitza P."/>
            <person name="Kern R."/>
            <person name="Heyl A."/>
            <person name="Rumpler F."/>
            <person name="Villalobos L.I.A.C."/>
            <person name="Clay J.M."/>
            <person name="Skokan R."/>
            <person name="Toyoda A."/>
            <person name="Suzuki Y."/>
            <person name="Kagoshima H."/>
            <person name="Schijlen E."/>
            <person name="Tajeshwar N."/>
            <person name="Catarino B."/>
            <person name="Hetherington A.J."/>
            <person name="Saltykova A."/>
            <person name="Bonnot C."/>
            <person name="Breuninger H."/>
            <person name="Symeonidi A."/>
            <person name="Radhakrishnan G.V."/>
            <person name="Van Nieuwerburgh F."/>
            <person name="Deforce D."/>
            <person name="Chang C."/>
            <person name="Karol K.G."/>
            <person name="Hedrich R."/>
            <person name="Ulvskov P."/>
            <person name="Glockner G."/>
            <person name="Delwiche C.F."/>
            <person name="Petrasek J."/>
            <person name="Van de Peer Y."/>
            <person name="Friml J."/>
            <person name="Beilby M."/>
            <person name="Dolan L."/>
            <person name="Kohara Y."/>
            <person name="Sugano S."/>
            <person name="Fujiyama A."/>
            <person name="Delaux P.-M."/>
            <person name="Quint M."/>
            <person name="TheiBen G."/>
            <person name="Hagemann M."/>
            <person name="Harholt J."/>
            <person name="Dunand C."/>
            <person name="Zachgo S."/>
            <person name="Langdale J."/>
            <person name="Maumus F."/>
            <person name="Straeten D.V.D."/>
            <person name="Gould S.B."/>
            <person name="Rensing S.A."/>
        </authorList>
    </citation>
    <scope>NUCLEOTIDE SEQUENCE [LARGE SCALE GENOMIC DNA]</scope>
    <source>
        <strain evidence="4 5">S276</strain>
    </source>
</reference>
<feature type="region of interest" description="Disordered" evidence="2">
    <location>
        <begin position="352"/>
        <end position="375"/>
    </location>
</feature>
<evidence type="ECO:0000259" key="3">
    <source>
        <dbReference type="PROSITE" id="PS50158"/>
    </source>
</evidence>
<dbReference type="AlphaFoldDB" id="A0A388KC48"/>
<dbReference type="Gene3D" id="4.10.60.10">
    <property type="entry name" value="Zinc finger, CCHC-type"/>
    <property type="match status" value="1"/>
</dbReference>
<feature type="compositionally biased region" description="Acidic residues" evidence="2">
    <location>
        <begin position="190"/>
        <end position="201"/>
    </location>
</feature>
<dbReference type="Proteomes" id="UP000265515">
    <property type="component" value="Unassembled WGS sequence"/>
</dbReference>
<feature type="compositionally biased region" description="Basic and acidic residues" evidence="2">
    <location>
        <begin position="128"/>
        <end position="140"/>
    </location>
</feature>
<feature type="compositionally biased region" description="Basic residues" evidence="2">
    <location>
        <begin position="156"/>
        <end position="176"/>
    </location>
</feature>
<feature type="domain" description="CCHC-type" evidence="3">
    <location>
        <begin position="34"/>
        <end position="47"/>
    </location>
</feature>
<feature type="compositionally biased region" description="Basic residues" evidence="2">
    <location>
        <begin position="212"/>
        <end position="229"/>
    </location>
</feature>
<sequence length="375" mass="42574">MYGNGGRFNGNGGGMNNNGGNNGGNRGRPNGIQCYDCGKYGHYARDCCAKRGKPAQHDDELHVFVRDLMKEKVEERKKKEEEQQKAREEEERRREMDMARRTEEMRLQLQADIAEKWRLQQEEATLKARELDKKKNDEPANQKLVTSQVPSTSKGIAKKYGKKGKAKKISRKKKDTKRYVESLDSSSSSETEESDSSEGETTESRDESPKIRDRRRRGGKKSKVRRKQARLSEERSIPWRTIEKGECSRRTGTPSTPPATPRKMTFELKTPLSEGYKGIPAGCSKEGFMDYTLAVLKQYSAKKAMALKVLCTKYGIKATKKKDMVMELVRRQTKLAYEGYFTTPLTKKTTTLKIGRDEEKTPQAAPEAGKSTMTT</sequence>
<feature type="region of interest" description="Disordered" evidence="2">
    <location>
        <begin position="128"/>
        <end position="263"/>
    </location>
</feature>
<dbReference type="GO" id="GO:0003676">
    <property type="term" value="F:nucleic acid binding"/>
    <property type="evidence" value="ECO:0007669"/>
    <property type="project" value="InterPro"/>
</dbReference>
<organism evidence="4 5">
    <name type="scientific">Chara braunii</name>
    <name type="common">Braun's stonewort</name>
    <dbReference type="NCBI Taxonomy" id="69332"/>
    <lineage>
        <taxon>Eukaryota</taxon>
        <taxon>Viridiplantae</taxon>
        <taxon>Streptophyta</taxon>
        <taxon>Charophyceae</taxon>
        <taxon>Charales</taxon>
        <taxon>Characeae</taxon>
        <taxon>Chara</taxon>
    </lineage>
</organism>